<dbReference type="PANTHER" id="PTHR20371">
    <property type="entry name" value="ENOLASE-PHOSPHATASE E1"/>
    <property type="match status" value="1"/>
</dbReference>
<dbReference type="SUPFAM" id="SSF56784">
    <property type="entry name" value="HAD-like"/>
    <property type="match status" value="1"/>
</dbReference>
<sequence>MAAAAAAGFADFDVLVLDIEGTVCPISFVHDVLFPYALDALPRHLDSHWDSPGFARYRDAFPDDCRNDRAAFHAHVHHLVARDVKAPYLKALQGHLWQQGYESGELEAPIFPDVAPLIIAAHGVGKKIIIYSSGSVPAQKLFFAHTTARPSDLAPFISAWFDTVNAGPKTETASYTTILSSHPTIPPARWLFLSDNLREVSAALASGMRSLPVTRPGNAPLPPDNPLSQLAIADLSPKSAERVRESLAALDQLPKPDQQ</sequence>
<reference evidence="4 5" key="1">
    <citation type="submission" date="2017-08" db="EMBL/GenBank/DDBJ databases">
        <title>Harnessing the power of phylogenomics to disentangle the directionality and signatures of interkingdom host jumping in the parasitic fungal genus Tolypocladium.</title>
        <authorList>
            <person name="Quandt C.A."/>
            <person name="Patterson W."/>
            <person name="Spatafora J.W."/>
        </authorList>
    </citation>
    <scope>NUCLEOTIDE SEQUENCE [LARGE SCALE GENOMIC DNA]</scope>
    <source>
        <strain evidence="4 5">CBS 113982</strain>
    </source>
</reference>
<dbReference type="NCBIfam" id="TIGR01691">
    <property type="entry name" value="enolase-ppase"/>
    <property type="match status" value="1"/>
</dbReference>
<proteinExistence type="predicted"/>
<dbReference type="OrthoDB" id="272500at2759"/>
<protein>
    <submittedName>
        <fullName evidence="4">Enolase-phosphatase</fullName>
    </submittedName>
</protein>
<keyword evidence="5" id="KW-1185">Reference proteome</keyword>
<dbReference type="SFLD" id="SFLDG01133">
    <property type="entry name" value="C1.5.4:_Enolase-phosphatase_Li"/>
    <property type="match status" value="1"/>
</dbReference>
<comment type="caution">
    <text evidence="4">The sequence shown here is derived from an EMBL/GenBank/DDBJ whole genome shotgun (WGS) entry which is preliminary data.</text>
</comment>
<dbReference type="GO" id="GO:0000287">
    <property type="term" value="F:magnesium ion binding"/>
    <property type="evidence" value="ECO:0007669"/>
    <property type="project" value="InterPro"/>
</dbReference>
<keyword evidence="2" id="KW-0378">Hydrolase</keyword>
<dbReference type="STRING" id="45235.A0A2K3QEG4"/>
<keyword evidence="3" id="KW-0486">Methionine biosynthesis</keyword>
<dbReference type="EMBL" id="NRSZ01000650">
    <property type="protein sequence ID" value="PNY25901.1"/>
    <property type="molecule type" value="Genomic_DNA"/>
</dbReference>
<dbReference type="InterPro" id="IPR036412">
    <property type="entry name" value="HAD-like_sf"/>
</dbReference>
<dbReference type="GO" id="GO:0043874">
    <property type="term" value="F:acireductone synthase activity"/>
    <property type="evidence" value="ECO:0007669"/>
    <property type="project" value="InterPro"/>
</dbReference>
<dbReference type="AlphaFoldDB" id="A0A2K3QEG4"/>
<dbReference type="GO" id="GO:0019509">
    <property type="term" value="P:L-methionine salvage from methylthioadenosine"/>
    <property type="evidence" value="ECO:0007669"/>
    <property type="project" value="InterPro"/>
</dbReference>
<evidence type="ECO:0000313" key="4">
    <source>
        <dbReference type="EMBL" id="PNY25901.1"/>
    </source>
</evidence>
<organism evidence="4 5">
    <name type="scientific">Tolypocladium capitatum</name>
    <dbReference type="NCBI Taxonomy" id="45235"/>
    <lineage>
        <taxon>Eukaryota</taxon>
        <taxon>Fungi</taxon>
        <taxon>Dikarya</taxon>
        <taxon>Ascomycota</taxon>
        <taxon>Pezizomycotina</taxon>
        <taxon>Sordariomycetes</taxon>
        <taxon>Hypocreomycetidae</taxon>
        <taxon>Hypocreales</taxon>
        <taxon>Ophiocordycipitaceae</taxon>
        <taxon>Tolypocladium</taxon>
    </lineage>
</organism>
<keyword evidence="1" id="KW-0028">Amino-acid biosynthesis</keyword>
<evidence type="ECO:0000256" key="2">
    <source>
        <dbReference type="ARBA" id="ARBA00022801"/>
    </source>
</evidence>
<dbReference type="InterPro" id="IPR023214">
    <property type="entry name" value="HAD_sf"/>
</dbReference>
<evidence type="ECO:0000256" key="3">
    <source>
        <dbReference type="ARBA" id="ARBA00023167"/>
    </source>
</evidence>
<evidence type="ECO:0000256" key="1">
    <source>
        <dbReference type="ARBA" id="ARBA00022605"/>
    </source>
</evidence>
<dbReference type="Gene3D" id="1.10.720.60">
    <property type="match status" value="1"/>
</dbReference>
<evidence type="ECO:0000313" key="5">
    <source>
        <dbReference type="Proteomes" id="UP000236621"/>
    </source>
</evidence>
<dbReference type="CDD" id="cd01629">
    <property type="entry name" value="HAD_EP"/>
    <property type="match status" value="1"/>
</dbReference>
<dbReference type="Proteomes" id="UP000236621">
    <property type="component" value="Unassembled WGS sequence"/>
</dbReference>
<dbReference type="Pfam" id="PF00702">
    <property type="entry name" value="Hydrolase"/>
    <property type="match status" value="1"/>
</dbReference>
<accession>A0A2K3QEG4</accession>
<dbReference type="InterPro" id="IPR023943">
    <property type="entry name" value="Enolase-ppase_E1"/>
</dbReference>
<gene>
    <name evidence="4" type="ORF">TCAP_04163</name>
</gene>
<dbReference type="SFLD" id="SFLDS00003">
    <property type="entry name" value="Haloacid_Dehalogenase"/>
    <property type="match status" value="1"/>
</dbReference>
<dbReference type="Gene3D" id="3.40.50.1000">
    <property type="entry name" value="HAD superfamily/HAD-like"/>
    <property type="match status" value="1"/>
</dbReference>
<dbReference type="PANTHER" id="PTHR20371:SF1">
    <property type="entry name" value="ENOLASE-PHOSPHATASE E1"/>
    <property type="match status" value="1"/>
</dbReference>
<dbReference type="SFLD" id="SFLDG01129">
    <property type="entry name" value="C1.5:_HAD__Beta-PGM__Phosphata"/>
    <property type="match status" value="1"/>
</dbReference>
<name>A0A2K3QEG4_9HYPO</name>